<dbReference type="EMBL" id="ABSU01000037">
    <property type="protein sequence ID" value="EFE29523.1"/>
    <property type="molecule type" value="Genomic_DNA"/>
</dbReference>
<reference evidence="3" key="1">
    <citation type="journal article" date="2011" name="Genome Biol.">
        <title>Comparative and functional genomics provide insights into the pathogenicity of dermatophytic fungi.</title>
        <authorList>
            <person name="Burmester A."/>
            <person name="Shelest E."/>
            <person name="Gloeckner G."/>
            <person name="Heddergott C."/>
            <person name="Schindler S."/>
            <person name="Staib P."/>
            <person name="Heidel A."/>
            <person name="Felder M."/>
            <person name="Petzold A."/>
            <person name="Szafranski K."/>
            <person name="Feuermann M."/>
            <person name="Pedruzzi I."/>
            <person name="Priebe S."/>
            <person name="Groth M."/>
            <person name="Winkler R."/>
            <person name="Li W."/>
            <person name="Kniemeyer O."/>
            <person name="Schroeckh V."/>
            <person name="Hertweck C."/>
            <person name="Hube B."/>
            <person name="White T.C."/>
            <person name="Platzer M."/>
            <person name="Guthke R."/>
            <person name="Heitman J."/>
            <person name="Woestemeyer J."/>
            <person name="Zipfel P.F."/>
            <person name="Monod M."/>
            <person name="Brakhage A.A."/>
        </authorList>
    </citation>
    <scope>NUCLEOTIDE SEQUENCE [LARGE SCALE GENOMIC DNA]</scope>
    <source>
        <strain evidence="3">ATCC MYA-4681 / CBS 112371</strain>
    </source>
</reference>
<dbReference type="Proteomes" id="UP000008866">
    <property type="component" value="Unassembled WGS sequence"/>
</dbReference>
<feature type="region of interest" description="Disordered" evidence="1">
    <location>
        <begin position="50"/>
        <end position="79"/>
    </location>
</feature>
<dbReference type="HOGENOM" id="CLU_2605562_0_0_1"/>
<gene>
    <name evidence="2" type="ORF">ARB_03601</name>
</gene>
<protein>
    <submittedName>
        <fullName evidence="2">Uncharacterized protein</fullName>
    </submittedName>
</protein>
<evidence type="ECO:0000256" key="1">
    <source>
        <dbReference type="SAM" id="MobiDB-lite"/>
    </source>
</evidence>
<proteinExistence type="predicted"/>
<evidence type="ECO:0000313" key="2">
    <source>
        <dbReference type="EMBL" id="EFE29523.1"/>
    </source>
</evidence>
<dbReference type="KEGG" id="abe:ARB_03601"/>
<accession>D4B575</accession>
<dbReference type="RefSeq" id="XP_003010163.1">
    <property type="nucleotide sequence ID" value="XM_003010117.1"/>
</dbReference>
<organism evidence="2 3">
    <name type="scientific">Arthroderma benhamiae (strain ATCC MYA-4681 / CBS 112371)</name>
    <name type="common">Trichophyton mentagrophytes</name>
    <dbReference type="NCBI Taxonomy" id="663331"/>
    <lineage>
        <taxon>Eukaryota</taxon>
        <taxon>Fungi</taxon>
        <taxon>Dikarya</taxon>
        <taxon>Ascomycota</taxon>
        <taxon>Pezizomycotina</taxon>
        <taxon>Eurotiomycetes</taxon>
        <taxon>Eurotiomycetidae</taxon>
        <taxon>Onygenales</taxon>
        <taxon>Arthrodermataceae</taxon>
        <taxon>Trichophyton</taxon>
    </lineage>
</organism>
<dbReference type="AlphaFoldDB" id="D4B575"/>
<feature type="compositionally biased region" description="Low complexity" evidence="1">
    <location>
        <begin position="50"/>
        <end position="60"/>
    </location>
</feature>
<sequence length="79" mass="8126">MRVFRRHSGSASASITSIGQMEAETVGRLSFDEISNGGLLSAEPGHGLFGVVSGSGEGESQLPARRQADIAGKVGLPWG</sequence>
<evidence type="ECO:0000313" key="3">
    <source>
        <dbReference type="Proteomes" id="UP000008866"/>
    </source>
</evidence>
<keyword evidence="3" id="KW-1185">Reference proteome</keyword>
<dbReference type="GeneID" id="9525431"/>
<name>D4B575_ARTBC</name>
<comment type="caution">
    <text evidence="2">The sequence shown here is derived from an EMBL/GenBank/DDBJ whole genome shotgun (WGS) entry which is preliminary data.</text>
</comment>